<proteinExistence type="predicted"/>
<evidence type="ECO:0000259" key="2">
    <source>
        <dbReference type="Pfam" id="PF03413"/>
    </source>
</evidence>
<name>A0ABU5CR75_9BACI</name>
<reference evidence="3 4" key="1">
    <citation type="submission" date="2023-10" db="EMBL/GenBank/DDBJ databases">
        <title>Virgibacillus soli CC-YMP-6 genome.</title>
        <authorList>
            <person name="Miliotis G."/>
            <person name="Sengupta P."/>
            <person name="Hameed A."/>
            <person name="Chuvochina M."/>
            <person name="Mcdonagh F."/>
            <person name="Simpson A.C."/>
            <person name="Singh N.K."/>
            <person name="Rekha P.D."/>
            <person name="Raman K."/>
            <person name="Hugenholtz P."/>
            <person name="Venkateswaran K."/>
        </authorList>
    </citation>
    <scope>NUCLEOTIDE SEQUENCE [LARGE SCALE GENOMIC DNA]</scope>
    <source>
        <strain evidence="3 4">CC-YMP-6</strain>
    </source>
</reference>
<dbReference type="InterPro" id="IPR025711">
    <property type="entry name" value="PepSY"/>
</dbReference>
<dbReference type="Pfam" id="PF03413">
    <property type="entry name" value="PepSY"/>
    <property type="match status" value="1"/>
</dbReference>
<organism evidence="3 4">
    <name type="scientific">Paracerasibacillus soli</name>
    <dbReference type="NCBI Taxonomy" id="480284"/>
    <lineage>
        <taxon>Bacteria</taxon>
        <taxon>Bacillati</taxon>
        <taxon>Bacillota</taxon>
        <taxon>Bacilli</taxon>
        <taxon>Bacillales</taxon>
        <taxon>Bacillaceae</taxon>
        <taxon>Paracerasibacillus</taxon>
    </lineage>
</organism>
<feature type="domain" description="PepSY" evidence="2">
    <location>
        <begin position="46"/>
        <end position="104"/>
    </location>
</feature>
<feature type="compositionally biased region" description="Low complexity" evidence="1">
    <location>
        <begin position="17"/>
        <end position="27"/>
    </location>
</feature>
<dbReference type="RefSeq" id="WP_320379580.1">
    <property type="nucleotide sequence ID" value="NZ_JAWDIQ010000001.1"/>
</dbReference>
<evidence type="ECO:0000313" key="4">
    <source>
        <dbReference type="Proteomes" id="UP001275315"/>
    </source>
</evidence>
<dbReference type="Proteomes" id="UP001275315">
    <property type="component" value="Unassembled WGS sequence"/>
</dbReference>
<sequence length="106" mass="12352">MQPNHMRPLAHHPHPQHVPTQHMHPQHASPQHMHPQFQQPNWYRQISIEDAIQVARQQVQGQVVKAELEHRGQRMIYEVEIINPQGVKYEVKLDATTGEVLAVELD</sequence>
<keyword evidence="4" id="KW-1185">Reference proteome</keyword>
<evidence type="ECO:0000313" key="3">
    <source>
        <dbReference type="EMBL" id="MDY0408877.1"/>
    </source>
</evidence>
<feature type="region of interest" description="Disordered" evidence="1">
    <location>
        <begin position="1"/>
        <end position="38"/>
    </location>
</feature>
<evidence type="ECO:0000256" key="1">
    <source>
        <dbReference type="SAM" id="MobiDB-lite"/>
    </source>
</evidence>
<accession>A0ABU5CR75</accession>
<protein>
    <submittedName>
        <fullName evidence="3">PepSY domain-containing protein</fullName>
    </submittedName>
</protein>
<dbReference type="Gene3D" id="3.10.450.40">
    <property type="match status" value="1"/>
</dbReference>
<gene>
    <name evidence="3" type="ORF">RWD45_10375</name>
</gene>
<comment type="caution">
    <text evidence="3">The sequence shown here is derived from an EMBL/GenBank/DDBJ whole genome shotgun (WGS) entry which is preliminary data.</text>
</comment>
<dbReference type="EMBL" id="JAWDIQ010000001">
    <property type="protein sequence ID" value="MDY0408877.1"/>
    <property type="molecule type" value="Genomic_DNA"/>
</dbReference>